<feature type="region of interest" description="Disordered" evidence="1">
    <location>
        <begin position="114"/>
        <end position="160"/>
    </location>
</feature>
<sequence length="243" mass="26316">MGSTCSIPEVGPPFLHSFNGNKSTPSESTIETIERLIACDRKGKKHGKLDSNCDVSYHKKFLIPSGAFRNEGRLVKPESNELSSKVYTFKEYKQYLQAKRESKVISTPVTSLTEKKGVNNQRCRTATIRKIGKDEKPSSVSTSTSSSPSSSSSSSSPLASSVASYSISNSSAAKLVSSPANNSKKVTWQKTGRNSSVSDKESSDDSGIGSPFVPLEPVSLKSKRRVRPTVDNLGHKTCYWPTA</sequence>
<accession>T1KLR9</accession>
<keyword evidence="3" id="KW-1185">Reference proteome</keyword>
<evidence type="ECO:0000256" key="1">
    <source>
        <dbReference type="SAM" id="MobiDB-lite"/>
    </source>
</evidence>
<dbReference type="EnsemblMetazoa" id="tetur14g03420.1">
    <property type="protein sequence ID" value="tetur14g03420.1"/>
    <property type="gene ID" value="tetur14g03420"/>
</dbReference>
<feature type="compositionally biased region" description="Polar residues" evidence="1">
    <location>
        <begin position="178"/>
        <end position="194"/>
    </location>
</feature>
<protein>
    <submittedName>
        <fullName evidence="2">Uncharacterized protein</fullName>
    </submittedName>
</protein>
<evidence type="ECO:0000313" key="3">
    <source>
        <dbReference type="Proteomes" id="UP000015104"/>
    </source>
</evidence>
<reference evidence="2" key="2">
    <citation type="submission" date="2015-06" db="UniProtKB">
        <authorList>
            <consortium name="EnsemblMetazoa"/>
        </authorList>
    </citation>
    <scope>IDENTIFICATION</scope>
</reference>
<proteinExistence type="predicted"/>
<feature type="compositionally biased region" description="Polar residues" evidence="1">
    <location>
        <begin position="114"/>
        <end position="124"/>
    </location>
</feature>
<dbReference type="HOGENOM" id="CLU_1143847_0_0_1"/>
<organism evidence="2 3">
    <name type="scientific">Tetranychus urticae</name>
    <name type="common">Two-spotted spider mite</name>
    <dbReference type="NCBI Taxonomy" id="32264"/>
    <lineage>
        <taxon>Eukaryota</taxon>
        <taxon>Metazoa</taxon>
        <taxon>Ecdysozoa</taxon>
        <taxon>Arthropoda</taxon>
        <taxon>Chelicerata</taxon>
        <taxon>Arachnida</taxon>
        <taxon>Acari</taxon>
        <taxon>Acariformes</taxon>
        <taxon>Trombidiformes</taxon>
        <taxon>Prostigmata</taxon>
        <taxon>Eleutherengona</taxon>
        <taxon>Raphignathae</taxon>
        <taxon>Tetranychoidea</taxon>
        <taxon>Tetranychidae</taxon>
        <taxon>Tetranychus</taxon>
    </lineage>
</organism>
<evidence type="ECO:0000313" key="2">
    <source>
        <dbReference type="EnsemblMetazoa" id="tetur14g03420.1"/>
    </source>
</evidence>
<feature type="compositionally biased region" description="Low complexity" evidence="1">
    <location>
        <begin position="138"/>
        <end position="160"/>
    </location>
</feature>
<dbReference type="AlphaFoldDB" id="T1KLR9"/>
<dbReference type="KEGG" id="tut:107365072"/>
<dbReference type="Proteomes" id="UP000015104">
    <property type="component" value="Unassembled WGS sequence"/>
</dbReference>
<reference evidence="3" key="1">
    <citation type="submission" date="2011-08" db="EMBL/GenBank/DDBJ databases">
        <authorList>
            <person name="Rombauts S."/>
        </authorList>
    </citation>
    <scope>NUCLEOTIDE SEQUENCE</scope>
    <source>
        <strain evidence="3">London</strain>
    </source>
</reference>
<feature type="region of interest" description="Disordered" evidence="1">
    <location>
        <begin position="172"/>
        <end position="225"/>
    </location>
</feature>
<gene>
    <name evidence="2" type="primary">107365072</name>
</gene>
<name>T1KLR9_TETUR</name>
<dbReference type="EMBL" id="CAEY01000212">
    <property type="status" value="NOT_ANNOTATED_CDS"/>
    <property type="molecule type" value="Genomic_DNA"/>
</dbReference>